<dbReference type="PROSITE" id="PS01246">
    <property type="entry name" value="UPF0003"/>
    <property type="match status" value="1"/>
</dbReference>
<dbReference type="SUPFAM" id="SSF82689">
    <property type="entry name" value="Mechanosensitive channel protein MscS (YggB), C-terminal domain"/>
    <property type="match status" value="1"/>
</dbReference>
<dbReference type="InterPro" id="IPR011066">
    <property type="entry name" value="MscS_channel_C_sf"/>
</dbReference>
<evidence type="ECO:0000259" key="7">
    <source>
        <dbReference type="Pfam" id="PF00924"/>
    </source>
</evidence>
<dbReference type="GO" id="GO:0005886">
    <property type="term" value="C:plasma membrane"/>
    <property type="evidence" value="ECO:0007669"/>
    <property type="project" value="UniProtKB-SubCell"/>
</dbReference>
<dbReference type="Gene3D" id="1.10.287.1260">
    <property type="match status" value="1"/>
</dbReference>
<feature type="transmembrane region" description="Helical" evidence="6">
    <location>
        <begin position="20"/>
        <end position="42"/>
    </location>
</feature>
<dbReference type="RefSeq" id="WP_146136768.1">
    <property type="nucleotide sequence ID" value="NZ_PVTD01000018.1"/>
</dbReference>
<dbReference type="PANTHER" id="PTHR30566:SF5">
    <property type="entry name" value="MECHANOSENSITIVE ION CHANNEL PROTEIN 1, MITOCHONDRIAL-RELATED"/>
    <property type="match status" value="1"/>
</dbReference>
<organism evidence="8 9">
    <name type="scientific">Aliiruegeria haliotis</name>
    <dbReference type="NCBI Taxonomy" id="1280846"/>
    <lineage>
        <taxon>Bacteria</taxon>
        <taxon>Pseudomonadati</taxon>
        <taxon>Pseudomonadota</taxon>
        <taxon>Alphaproteobacteria</taxon>
        <taxon>Rhodobacterales</taxon>
        <taxon>Roseobacteraceae</taxon>
        <taxon>Aliiruegeria</taxon>
    </lineage>
</organism>
<dbReference type="InterPro" id="IPR006685">
    <property type="entry name" value="MscS_channel_2nd"/>
</dbReference>
<comment type="caution">
    <text evidence="8">The sequence shown here is derived from an EMBL/GenBank/DDBJ whole genome shotgun (WGS) entry which is preliminary data.</text>
</comment>
<dbReference type="GO" id="GO:0008381">
    <property type="term" value="F:mechanosensitive monoatomic ion channel activity"/>
    <property type="evidence" value="ECO:0007669"/>
    <property type="project" value="UniProtKB-ARBA"/>
</dbReference>
<keyword evidence="4 6" id="KW-1133">Transmembrane helix</keyword>
<name>A0A2T0RF31_9RHOB</name>
<feature type="transmembrane region" description="Helical" evidence="6">
    <location>
        <begin position="144"/>
        <end position="165"/>
    </location>
</feature>
<evidence type="ECO:0000256" key="5">
    <source>
        <dbReference type="ARBA" id="ARBA00023136"/>
    </source>
</evidence>
<accession>A0A2T0RF31</accession>
<dbReference type="AlphaFoldDB" id="A0A2T0RF31"/>
<keyword evidence="9" id="KW-1185">Reference proteome</keyword>
<evidence type="ECO:0000256" key="2">
    <source>
        <dbReference type="ARBA" id="ARBA00022475"/>
    </source>
</evidence>
<evidence type="ECO:0000256" key="1">
    <source>
        <dbReference type="ARBA" id="ARBA00004651"/>
    </source>
</evidence>
<dbReference type="Proteomes" id="UP000239480">
    <property type="component" value="Unassembled WGS sequence"/>
</dbReference>
<reference evidence="8 9" key="1">
    <citation type="submission" date="2018-03" db="EMBL/GenBank/DDBJ databases">
        <title>Genomic Encyclopedia of Archaeal and Bacterial Type Strains, Phase II (KMG-II): from individual species to whole genera.</title>
        <authorList>
            <person name="Goeker M."/>
        </authorList>
    </citation>
    <scope>NUCLEOTIDE SEQUENCE [LARGE SCALE GENOMIC DNA]</scope>
    <source>
        <strain evidence="8 9">DSM 29328</strain>
    </source>
</reference>
<evidence type="ECO:0000313" key="9">
    <source>
        <dbReference type="Proteomes" id="UP000239480"/>
    </source>
</evidence>
<evidence type="ECO:0000256" key="3">
    <source>
        <dbReference type="ARBA" id="ARBA00022692"/>
    </source>
</evidence>
<dbReference type="InterPro" id="IPR010920">
    <property type="entry name" value="LSM_dom_sf"/>
</dbReference>
<dbReference type="EMBL" id="PVTD01000018">
    <property type="protein sequence ID" value="PRY19783.1"/>
    <property type="molecule type" value="Genomic_DNA"/>
</dbReference>
<feature type="transmembrane region" description="Helical" evidence="6">
    <location>
        <begin position="106"/>
        <end position="123"/>
    </location>
</feature>
<dbReference type="InterPro" id="IPR006686">
    <property type="entry name" value="MscS_channel_CS"/>
</dbReference>
<protein>
    <submittedName>
        <fullName evidence="8">MscS family membrane protein</fullName>
    </submittedName>
</protein>
<keyword evidence="5 6" id="KW-0472">Membrane</keyword>
<sequence>METPDIVEYADHLTSPYRAWLARMDAETLAISLGLCVLVILLRRPLASTLVRLIRWTLKSLSIEMSGEMKDEADKFMRILLVTGVLLLTSEALSPPEVAGGFFRQILISVLVLAIFAAWYRLVEPMISLIRPGKITGVQLDTSWMVRLGQFVVVLMSITAFLEVWNIDISSALTGVGVLGAGLAIASQDFIRNLIAGMNNMSEKRFETGDWIAVDGGVEGTVTRVDVRSTTVMGFDHVPHYVPNSELSNATVLNKSRMDHRRAFWTIGLVLDASDEQIRQVCDDVQKHLRESGDFVVADDFPLIVCPIGLSDSAIEIRILGFTRTKDYEPYLEACGRLVSALRSALKAAGTELAYPTRSIQIAPPQSAEHNPTWMPDAP</sequence>
<comment type="subcellular location">
    <subcellularLocation>
        <location evidence="1">Cell membrane</location>
        <topology evidence="1">Multi-pass membrane protein</topology>
    </subcellularLocation>
</comment>
<keyword evidence="2" id="KW-1003">Cell membrane</keyword>
<feature type="domain" description="Mechanosensitive ion channel MscS" evidence="7">
    <location>
        <begin position="189"/>
        <end position="257"/>
    </location>
</feature>
<feature type="transmembrane region" description="Helical" evidence="6">
    <location>
        <begin position="76"/>
        <end position="94"/>
    </location>
</feature>
<evidence type="ECO:0000256" key="4">
    <source>
        <dbReference type="ARBA" id="ARBA00022989"/>
    </source>
</evidence>
<dbReference type="OrthoDB" id="9814206at2"/>
<dbReference type="Gene3D" id="2.30.30.60">
    <property type="match status" value="1"/>
</dbReference>
<dbReference type="SUPFAM" id="SSF50182">
    <property type="entry name" value="Sm-like ribonucleoproteins"/>
    <property type="match status" value="1"/>
</dbReference>
<gene>
    <name evidence="8" type="ORF">CLV78_11826</name>
</gene>
<dbReference type="Gene3D" id="3.30.70.100">
    <property type="match status" value="1"/>
</dbReference>
<proteinExistence type="predicted"/>
<dbReference type="PANTHER" id="PTHR30566">
    <property type="entry name" value="YNAI-RELATED MECHANOSENSITIVE ION CHANNEL"/>
    <property type="match status" value="1"/>
</dbReference>
<feature type="transmembrane region" description="Helical" evidence="6">
    <location>
        <begin position="171"/>
        <end position="191"/>
    </location>
</feature>
<evidence type="ECO:0000313" key="8">
    <source>
        <dbReference type="EMBL" id="PRY19783.1"/>
    </source>
</evidence>
<dbReference type="InterPro" id="IPR023408">
    <property type="entry name" value="MscS_beta-dom_sf"/>
</dbReference>
<keyword evidence="3 6" id="KW-0812">Transmembrane</keyword>
<dbReference type="Pfam" id="PF00924">
    <property type="entry name" value="MS_channel_2nd"/>
    <property type="match status" value="1"/>
</dbReference>
<evidence type="ECO:0000256" key="6">
    <source>
        <dbReference type="SAM" id="Phobius"/>
    </source>
</evidence>